<proteinExistence type="predicted"/>
<gene>
    <name evidence="3" type="ORF">DFR68_105143</name>
</gene>
<accession>A0A370H379</accession>
<dbReference type="RefSeq" id="WP_147288968.1">
    <property type="nucleotide sequence ID" value="NZ_QQAZ01000005.1"/>
</dbReference>
<feature type="region of interest" description="Disordered" evidence="1">
    <location>
        <begin position="38"/>
        <end position="59"/>
    </location>
</feature>
<keyword evidence="2" id="KW-0732">Signal</keyword>
<feature type="region of interest" description="Disordered" evidence="1">
    <location>
        <begin position="92"/>
        <end position="112"/>
    </location>
</feature>
<protein>
    <recommendedName>
        <fullName evidence="5">Secreted protein</fullName>
    </recommendedName>
</protein>
<dbReference type="OrthoDB" id="4559201at2"/>
<evidence type="ECO:0000313" key="4">
    <source>
        <dbReference type="Proteomes" id="UP000255355"/>
    </source>
</evidence>
<evidence type="ECO:0000256" key="1">
    <source>
        <dbReference type="SAM" id="MobiDB-lite"/>
    </source>
</evidence>
<feature type="compositionally biased region" description="Pro residues" evidence="1">
    <location>
        <begin position="38"/>
        <end position="55"/>
    </location>
</feature>
<reference evidence="3 4" key="1">
    <citation type="submission" date="2018-07" db="EMBL/GenBank/DDBJ databases">
        <title>Genomic Encyclopedia of Type Strains, Phase IV (KMG-IV): sequencing the most valuable type-strain genomes for metagenomic binning, comparative biology and taxonomic classification.</title>
        <authorList>
            <person name="Goeker M."/>
        </authorList>
    </citation>
    <scope>NUCLEOTIDE SEQUENCE [LARGE SCALE GENOMIC DNA]</scope>
    <source>
        <strain evidence="3 4">DSM 44952</strain>
    </source>
</reference>
<sequence>MQRFGAARRFGMLRATAAAAVLATALLGQSAVAVADQPPPGPGVPAPAQAPPAPAPASTAGSLTLTTIPAGWQVRTDLAPTLQVQPDGRAVASLDAASPDRPVGAAPKSATGRVAPDVVNSALAEAKSLADADMGMPSDADGSSTMLDFLGATPDQDVHLIVYSQGKEEGLSQEQLSQRKRFDDLCKKLLSAFAQDR</sequence>
<dbReference type="AlphaFoldDB" id="A0A370H379"/>
<feature type="chain" id="PRO_5017001060" description="Secreted protein" evidence="2">
    <location>
        <begin position="36"/>
        <end position="197"/>
    </location>
</feature>
<organism evidence="3 4">
    <name type="scientific">Nocardia mexicana</name>
    <dbReference type="NCBI Taxonomy" id="279262"/>
    <lineage>
        <taxon>Bacteria</taxon>
        <taxon>Bacillati</taxon>
        <taxon>Actinomycetota</taxon>
        <taxon>Actinomycetes</taxon>
        <taxon>Mycobacteriales</taxon>
        <taxon>Nocardiaceae</taxon>
        <taxon>Nocardia</taxon>
    </lineage>
</organism>
<comment type="caution">
    <text evidence="3">The sequence shown here is derived from an EMBL/GenBank/DDBJ whole genome shotgun (WGS) entry which is preliminary data.</text>
</comment>
<name>A0A370H379_9NOCA</name>
<evidence type="ECO:0000313" key="3">
    <source>
        <dbReference type="EMBL" id="RDI50666.1"/>
    </source>
</evidence>
<keyword evidence="4" id="KW-1185">Reference proteome</keyword>
<dbReference type="Proteomes" id="UP000255355">
    <property type="component" value="Unassembled WGS sequence"/>
</dbReference>
<feature type="signal peptide" evidence="2">
    <location>
        <begin position="1"/>
        <end position="35"/>
    </location>
</feature>
<evidence type="ECO:0000256" key="2">
    <source>
        <dbReference type="SAM" id="SignalP"/>
    </source>
</evidence>
<dbReference type="EMBL" id="QQAZ01000005">
    <property type="protein sequence ID" value="RDI50666.1"/>
    <property type="molecule type" value="Genomic_DNA"/>
</dbReference>
<evidence type="ECO:0008006" key="5">
    <source>
        <dbReference type="Google" id="ProtNLM"/>
    </source>
</evidence>